<gene>
    <name evidence="1" type="ORF">BAZO_01357</name>
</gene>
<reference evidence="1 2" key="1">
    <citation type="journal article" date="2012" name="Front. Microbiol.">
        <title>Redundancy and modularity in membrane-associated dissimilatory nitrate reduction in Bacillus.</title>
        <authorList>
            <person name="Heylen K."/>
            <person name="Keltjens J."/>
        </authorList>
    </citation>
    <scope>NUCLEOTIDE SEQUENCE [LARGE SCALE GENOMIC DNA]</scope>
    <source>
        <strain evidence="1 2">LMG 9581</strain>
    </source>
</reference>
<evidence type="ECO:0000313" key="1">
    <source>
        <dbReference type="EMBL" id="EKN70403.1"/>
    </source>
</evidence>
<evidence type="ECO:0000313" key="2">
    <source>
        <dbReference type="Proteomes" id="UP000006315"/>
    </source>
</evidence>
<name>K6DQC8_SCHAZ</name>
<sequence>MLEVTSQDISTLNDTDLRLLIGYLCETEVSNNGLSAYGVTYGGDKIEKWERIR</sequence>
<keyword evidence="2" id="KW-1185">Reference proteome</keyword>
<proteinExistence type="predicted"/>
<organism evidence="1 2">
    <name type="scientific">Schinkia azotoformans LMG 9581</name>
    <dbReference type="NCBI Taxonomy" id="1131731"/>
    <lineage>
        <taxon>Bacteria</taxon>
        <taxon>Bacillati</taxon>
        <taxon>Bacillota</taxon>
        <taxon>Bacilli</taxon>
        <taxon>Bacillales</taxon>
        <taxon>Bacillaceae</taxon>
        <taxon>Calidifontibacillus/Schinkia group</taxon>
        <taxon>Schinkia</taxon>
    </lineage>
</organism>
<dbReference type="RefSeq" id="WP_003329389.1">
    <property type="nucleotide sequence ID" value="NZ_AJLR01000010.1"/>
</dbReference>
<dbReference type="Proteomes" id="UP000006315">
    <property type="component" value="Unassembled WGS sequence"/>
</dbReference>
<accession>K6DQC8</accession>
<dbReference type="STRING" id="1131731.BAZO_01357"/>
<comment type="caution">
    <text evidence="1">The sequence shown here is derived from an EMBL/GenBank/DDBJ whole genome shotgun (WGS) entry which is preliminary data.</text>
</comment>
<dbReference type="AlphaFoldDB" id="K6DQC8"/>
<dbReference type="EMBL" id="AJLR01000010">
    <property type="protein sequence ID" value="EKN70403.1"/>
    <property type="molecule type" value="Genomic_DNA"/>
</dbReference>
<protein>
    <submittedName>
        <fullName evidence="1">Uncharacterized protein</fullName>
    </submittedName>
</protein>
<dbReference type="PATRIC" id="fig|1131731.3.peg.281"/>